<evidence type="ECO:0000256" key="4">
    <source>
        <dbReference type="ARBA" id="ARBA00022723"/>
    </source>
</evidence>
<dbReference type="PROSITE" id="PS51066">
    <property type="entry name" value="ZF_FPG_2"/>
    <property type="match status" value="1"/>
</dbReference>
<evidence type="ECO:0000256" key="1">
    <source>
        <dbReference type="ARBA" id="ARBA00001668"/>
    </source>
</evidence>
<comment type="catalytic activity">
    <reaction evidence="1 15">
        <text>Hydrolysis of DNA containing ring-opened 7-methylguanine residues, releasing 2,6-diamino-4-hydroxy-5-(N-methyl)formamidopyrimidine.</text>
        <dbReference type="EC" id="3.2.2.23"/>
    </reaction>
</comment>
<feature type="active site" description="Schiff-base intermediate with DNA" evidence="15">
    <location>
        <position position="2"/>
    </location>
</feature>
<dbReference type="HAMAP" id="MF_00103">
    <property type="entry name" value="Fapy_DNA_glycosyl"/>
    <property type="match status" value="1"/>
</dbReference>
<keyword evidence="11 15" id="KW-0456">Lyase</keyword>
<evidence type="ECO:0000256" key="9">
    <source>
        <dbReference type="ARBA" id="ARBA00023125"/>
    </source>
</evidence>
<evidence type="ECO:0000256" key="7">
    <source>
        <dbReference type="ARBA" id="ARBA00022801"/>
    </source>
</evidence>
<proteinExistence type="inferred from homology"/>
<keyword evidence="19" id="KW-1185">Reference proteome</keyword>
<feature type="active site" description="Proton donor; for beta-elimination activity" evidence="15">
    <location>
        <position position="58"/>
    </location>
</feature>
<protein>
    <recommendedName>
        <fullName evidence="15">Formamidopyrimidine-DNA glycosylase</fullName>
        <shortName evidence="15">Fapy-DNA glycosylase</shortName>
        <ecNumber evidence="15">3.2.2.23</ecNumber>
    </recommendedName>
    <alternativeName>
        <fullName evidence="15">DNA-(apurinic or apyrimidinic site) lyase MutM</fullName>
        <shortName evidence="15">AP lyase MutM</shortName>
        <ecNumber evidence="15">4.2.99.18</ecNumber>
    </alternativeName>
</protein>
<dbReference type="SMART" id="SM00898">
    <property type="entry name" value="Fapy_DNA_glyco"/>
    <property type="match status" value="1"/>
</dbReference>
<keyword evidence="12 15" id="KW-0511">Multifunctional enzyme</keyword>
<evidence type="ECO:0000256" key="6">
    <source>
        <dbReference type="ARBA" id="ARBA00022771"/>
    </source>
</evidence>
<dbReference type="FunFam" id="1.10.8.50:FF:000003">
    <property type="entry name" value="Formamidopyrimidine-DNA glycosylase"/>
    <property type="match status" value="1"/>
</dbReference>
<dbReference type="GO" id="GO:0008270">
    <property type="term" value="F:zinc ion binding"/>
    <property type="evidence" value="ECO:0007669"/>
    <property type="project" value="UniProtKB-UniRule"/>
</dbReference>
<evidence type="ECO:0000259" key="16">
    <source>
        <dbReference type="PROSITE" id="PS51066"/>
    </source>
</evidence>
<evidence type="ECO:0000256" key="14">
    <source>
        <dbReference type="ARBA" id="ARBA00044632"/>
    </source>
</evidence>
<dbReference type="InterPro" id="IPR000214">
    <property type="entry name" value="Znf_DNA_glyclase/AP_lyase"/>
</dbReference>
<accession>A0A430HD20</accession>
<dbReference type="InterPro" id="IPR035937">
    <property type="entry name" value="FPG_N"/>
</dbReference>
<dbReference type="EC" id="4.2.99.18" evidence="15"/>
<dbReference type="OrthoDB" id="9800855at2"/>
<evidence type="ECO:0000256" key="15">
    <source>
        <dbReference type="HAMAP-Rule" id="MF_00103"/>
    </source>
</evidence>
<evidence type="ECO:0000313" key="18">
    <source>
        <dbReference type="EMBL" id="RSZ55413.1"/>
    </source>
</evidence>
<dbReference type="CDD" id="cd08966">
    <property type="entry name" value="EcFpg-like_N"/>
    <property type="match status" value="1"/>
</dbReference>
<comment type="catalytic activity">
    <reaction evidence="14 15">
        <text>2'-deoxyribonucleotide-(2'-deoxyribose 5'-phosphate)-2'-deoxyribonucleotide-DNA = a 3'-end 2'-deoxyribonucleotide-(2,3-dehydro-2,3-deoxyribose 5'-phosphate)-DNA + a 5'-end 5'-phospho-2'-deoxyribonucleoside-DNA + H(+)</text>
        <dbReference type="Rhea" id="RHEA:66592"/>
        <dbReference type="Rhea" id="RHEA-COMP:13180"/>
        <dbReference type="Rhea" id="RHEA-COMP:16897"/>
        <dbReference type="Rhea" id="RHEA-COMP:17067"/>
        <dbReference type="ChEBI" id="CHEBI:15378"/>
        <dbReference type="ChEBI" id="CHEBI:136412"/>
        <dbReference type="ChEBI" id="CHEBI:157695"/>
        <dbReference type="ChEBI" id="CHEBI:167181"/>
        <dbReference type="EC" id="4.2.99.18"/>
    </reaction>
</comment>
<evidence type="ECO:0000256" key="8">
    <source>
        <dbReference type="ARBA" id="ARBA00022833"/>
    </source>
</evidence>
<dbReference type="GO" id="GO:0034039">
    <property type="term" value="F:8-oxo-7,8-dihydroguanine DNA N-glycosylase activity"/>
    <property type="evidence" value="ECO:0007669"/>
    <property type="project" value="TreeGrafter"/>
</dbReference>
<evidence type="ECO:0000256" key="3">
    <source>
        <dbReference type="ARBA" id="ARBA00011245"/>
    </source>
</evidence>
<comment type="function">
    <text evidence="15">Involved in base excision repair of DNA damaged by oxidation or by mutagenic agents. Acts as DNA glycosylase that recognizes and removes damaged bases. Has a preference for oxidized purines, such as 7,8-dihydro-8-oxoguanine (8-oxoG). Has AP (apurinic/apyrimidinic) lyase activity and introduces nicks in the DNA strand. Cleaves the DNA backbone by beta-delta elimination to generate a single-strand break at the site of the removed base with both 3'- and 5'-phosphates.</text>
</comment>
<comment type="similarity">
    <text evidence="2 15">Belongs to the FPG family.</text>
</comment>
<dbReference type="RefSeq" id="WP_126077585.1">
    <property type="nucleotide sequence ID" value="NZ_CP051166.1"/>
</dbReference>
<evidence type="ECO:0000256" key="13">
    <source>
        <dbReference type="ARBA" id="ARBA00023295"/>
    </source>
</evidence>
<keyword evidence="13 15" id="KW-0326">Glycosidase</keyword>
<dbReference type="InterPro" id="IPR010979">
    <property type="entry name" value="Ribosomal_uS13-like_H2TH"/>
</dbReference>
<dbReference type="EC" id="3.2.2.23" evidence="15"/>
<feature type="domain" description="Formamidopyrimidine-DNA glycosylase catalytic" evidence="17">
    <location>
        <begin position="2"/>
        <end position="116"/>
    </location>
</feature>
<feature type="binding site" evidence="15">
    <location>
        <position position="158"/>
    </location>
    <ligand>
        <name>DNA</name>
        <dbReference type="ChEBI" id="CHEBI:16991"/>
    </ligand>
</feature>
<dbReference type="AlphaFoldDB" id="A0A430HD20"/>
<dbReference type="PANTHER" id="PTHR22993">
    <property type="entry name" value="FORMAMIDOPYRIMIDINE-DNA GLYCOSYLASE"/>
    <property type="match status" value="1"/>
</dbReference>
<dbReference type="PROSITE" id="PS01242">
    <property type="entry name" value="ZF_FPG_1"/>
    <property type="match status" value="1"/>
</dbReference>
<keyword evidence="7 15" id="KW-0378">Hydrolase</keyword>
<keyword evidence="4 15" id="KW-0479">Metal-binding</keyword>
<dbReference type="InterPro" id="IPR015886">
    <property type="entry name" value="H2TH_FPG"/>
</dbReference>
<dbReference type="InterPro" id="IPR015887">
    <property type="entry name" value="DNA_glyclase_Znf_dom_DNA_BS"/>
</dbReference>
<dbReference type="InterPro" id="IPR020629">
    <property type="entry name" value="FPG_Glyclase"/>
</dbReference>
<dbReference type="EMBL" id="RXLQ01000026">
    <property type="protein sequence ID" value="RSZ55413.1"/>
    <property type="molecule type" value="Genomic_DNA"/>
</dbReference>
<evidence type="ECO:0000259" key="17">
    <source>
        <dbReference type="PROSITE" id="PS51068"/>
    </source>
</evidence>
<evidence type="ECO:0000256" key="10">
    <source>
        <dbReference type="ARBA" id="ARBA00023204"/>
    </source>
</evidence>
<dbReference type="GO" id="GO:0006284">
    <property type="term" value="P:base-excision repair"/>
    <property type="evidence" value="ECO:0007669"/>
    <property type="project" value="InterPro"/>
</dbReference>
<dbReference type="NCBIfam" id="TIGR00577">
    <property type="entry name" value="fpg"/>
    <property type="match status" value="1"/>
</dbReference>
<comment type="subunit">
    <text evidence="3 15">Monomer.</text>
</comment>
<dbReference type="SUPFAM" id="SSF81624">
    <property type="entry name" value="N-terminal domain of MutM-like DNA repair proteins"/>
    <property type="match status" value="1"/>
</dbReference>
<dbReference type="PROSITE" id="PS51068">
    <property type="entry name" value="FPG_CAT"/>
    <property type="match status" value="1"/>
</dbReference>
<gene>
    <name evidence="15" type="primary">mutM</name>
    <name evidence="15" type="synonym">fpg</name>
    <name evidence="18" type="ORF">EJB06_29440</name>
</gene>
<feature type="active site" description="Proton donor; for delta-elimination activity" evidence="15">
    <location>
        <position position="267"/>
    </location>
</feature>
<keyword evidence="6 15" id="KW-0863">Zinc-finger</keyword>
<evidence type="ECO:0000313" key="19">
    <source>
        <dbReference type="Proteomes" id="UP000278085"/>
    </source>
</evidence>
<feature type="binding site" evidence="15">
    <location>
        <position position="91"/>
    </location>
    <ligand>
        <name>DNA</name>
        <dbReference type="ChEBI" id="CHEBI:16991"/>
    </ligand>
</feature>
<dbReference type="Gene3D" id="3.20.190.10">
    <property type="entry name" value="MutM-like, N-terminal"/>
    <property type="match status" value="1"/>
</dbReference>
<keyword evidence="9 15" id="KW-0238">DNA-binding</keyword>
<dbReference type="NCBIfam" id="NF002211">
    <property type="entry name" value="PRK01103.1"/>
    <property type="match status" value="1"/>
</dbReference>
<evidence type="ECO:0000256" key="12">
    <source>
        <dbReference type="ARBA" id="ARBA00023268"/>
    </source>
</evidence>
<comment type="caution">
    <text evidence="18">The sequence shown here is derived from an EMBL/GenBank/DDBJ whole genome shotgun (WGS) entry which is preliminary data.</text>
</comment>
<organism evidence="18 19">
    <name type="scientific">Massilia atriviolacea</name>
    <dbReference type="NCBI Taxonomy" id="2495579"/>
    <lineage>
        <taxon>Bacteria</taxon>
        <taxon>Pseudomonadati</taxon>
        <taxon>Pseudomonadota</taxon>
        <taxon>Betaproteobacteria</taxon>
        <taxon>Burkholderiales</taxon>
        <taxon>Oxalobacteraceae</taxon>
        <taxon>Telluria group</taxon>
        <taxon>Massilia</taxon>
    </lineage>
</organism>
<keyword evidence="8 15" id="KW-0862">Zinc</keyword>
<feature type="binding site" evidence="15">
    <location>
        <position position="113"/>
    </location>
    <ligand>
        <name>DNA</name>
        <dbReference type="ChEBI" id="CHEBI:16991"/>
    </ligand>
</feature>
<dbReference type="Gene3D" id="1.10.8.50">
    <property type="match status" value="1"/>
</dbReference>
<reference evidence="18 19" key="1">
    <citation type="submission" date="2018-12" db="EMBL/GenBank/DDBJ databases">
        <authorList>
            <person name="Yang E."/>
        </authorList>
    </citation>
    <scope>NUCLEOTIDE SEQUENCE [LARGE SCALE GENOMIC DNA]</scope>
    <source>
        <strain evidence="18 19">SOD</strain>
    </source>
</reference>
<dbReference type="SMART" id="SM01232">
    <property type="entry name" value="H2TH"/>
    <property type="match status" value="1"/>
</dbReference>
<dbReference type="InterPro" id="IPR012319">
    <property type="entry name" value="FPG_cat"/>
</dbReference>
<dbReference type="Pfam" id="PF06827">
    <property type="entry name" value="zf-FPG_IleRS"/>
    <property type="match status" value="1"/>
</dbReference>
<dbReference type="GO" id="GO:0140078">
    <property type="term" value="F:class I DNA-(apurinic or apyrimidinic site) endonuclease activity"/>
    <property type="evidence" value="ECO:0007669"/>
    <property type="project" value="UniProtKB-EC"/>
</dbReference>
<dbReference type="Pfam" id="PF06831">
    <property type="entry name" value="H2TH"/>
    <property type="match status" value="1"/>
</dbReference>
<dbReference type="GO" id="GO:0003684">
    <property type="term" value="F:damaged DNA binding"/>
    <property type="evidence" value="ECO:0007669"/>
    <property type="project" value="InterPro"/>
</dbReference>
<dbReference type="SUPFAM" id="SSF57716">
    <property type="entry name" value="Glucocorticoid receptor-like (DNA-binding domain)"/>
    <property type="match status" value="1"/>
</dbReference>
<evidence type="ECO:0000256" key="2">
    <source>
        <dbReference type="ARBA" id="ARBA00009409"/>
    </source>
</evidence>
<evidence type="ECO:0000256" key="11">
    <source>
        <dbReference type="ARBA" id="ARBA00023239"/>
    </source>
</evidence>
<sequence>MPELPEVEVTRRGVAPHLDGRVVDSVLTRRDGLRWPFPPGLSELLAGQRILHTGRRGKYLLIAFDHGTLIIHLGMSGHLRVLPLDTEPKKHDHFDLVVGGDAGPQVLRMNDPRRFGAVLWHPGDEGELARHILLRGLGVEPLEDGFSGELLYRETRRRSAPIKQVLLAGDIVVGVGNIYACESLFRAGINPKTPASRIGRERYNRLAEAIRLILSEAIVQGGSTLRDFIAVNGQSGYFQQTYFVYDRAGVPCRNCGAEIRQIKQGQRSTFYCVNCQK</sequence>
<dbReference type="Pfam" id="PF01149">
    <property type="entry name" value="Fapy_DNA_glyco"/>
    <property type="match status" value="1"/>
</dbReference>
<evidence type="ECO:0000256" key="5">
    <source>
        <dbReference type="ARBA" id="ARBA00022763"/>
    </source>
</evidence>
<feature type="domain" description="FPG-type" evidence="16">
    <location>
        <begin position="243"/>
        <end position="277"/>
    </location>
</feature>
<dbReference type="InterPro" id="IPR010663">
    <property type="entry name" value="Znf_FPG/IleRS"/>
</dbReference>
<dbReference type="Proteomes" id="UP000278085">
    <property type="component" value="Unassembled WGS sequence"/>
</dbReference>
<keyword evidence="5 15" id="KW-0227">DNA damage</keyword>
<dbReference type="SUPFAM" id="SSF46946">
    <property type="entry name" value="S13-like H2TH domain"/>
    <property type="match status" value="1"/>
</dbReference>
<name>A0A430HD20_9BURK</name>
<dbReference type="PANTHER" id="PTHR22993:SF9">
    <property type="entry name" value="FORMAMIDOPYRIMIDINE-DNA GLYCOSYLASE"/>
    <property type="match status" value="1"/>
</dbReference>
<feature type="active site" description="Proton donor" evidence="15">
    <location>
        <position position="3"/>
    </location>
</feature>
<comment type="cofactor">
    <cofactor evidence="15">
        <name>Zn(2+)</name>
        <dbReference type="ChEBI" id="CHEBI:29105"/>
    </cofactor>
    <text evidence="15">Binds 1 zinc ion per subunit.</text>
</comment>
<keyword evidence="10 15" id="KW-0234">DNA repair</keyword>